<dbReference type="InterPro" id="IPR014729">
    <property type="entry name" value="Rossmann-like_a/b/a_fold"/>
</dbReference>
<keyword evidence="12" id="KW-0511">Multifunctional enzyme</keyword>
<dbReference type="InterPro" id="IPR015864">
    <property type="entry name" value="FAD_synthase"/>
</dbReference>
<sequence length="298" mass="33903">MSYSTISKSSIKAIAIGSFDGIHKGHKKLIKQLGKDGALVVVRSDKASLTPGDRRQEYSGVPCFYYDLDDISGLRGDEFIDMLKKDFVNLNKIVVGYDFKFGKDRAWDKHDLKHLFDGEVVVVDEFCFDGLGVHSSAIKRFLRDGDIYRANRLLGREYSVVGRVVDGQGIGKKYLYPTLNLDITPYLVPKDGVYATRTKIDDITYSSITFIGNRLSTDGEFAIENHILDKNIDYRPDFVRVCFVEWIRDNMKFDNLEDLKRQISKDIIIAQNVAKSCDLSIEEVSLHSRNLEGVYSER</sequence>
<proteinExistence type="inferred from homology"/>
<evidence type="ECO:0000256" key="13">
    <source>
        <dbReference type="ARBA" id="ARBA00047880"/>
    </source>
</evidence>
<dbReference type="GO" id="GO:0008531">
    <property type="term" value="F:riboflavin kinase activity"/>
    <property type="evidence" value="ECO:0007669"/>
    <property type="project" value="UniProtKB-UniRule"/>
</dbReference>
<dbReference type="EMBL" id="CP015578">
    <property type="protein sequence ID" value="ARQ97616.1"/>
    <property type="molecule type" value="Genomic_DNA"/>
</dbReference>
<keyword evidence="7 15" id="KW-0548">Nucleotidyltransferase</keyword>
<reference evidence="18" key="2">
    <citation type="journal article" date="2017" name="Genome Biol. Evol.">
        <title>Comparative genomic analysis identifies a Campylobacter clade deficient in selenium metabolism.</title>
        <authorList>
            <person name="Miller W.G."/>
            <person name="Yee E."/>
            <person name="Lopes B.S."/>
            <person name="Chapman M.H."/>
            <person name="Huynh S."/>
            <person name="Bono J.L."/>
            <person name="Parker C.T."/>
            <person name="Strachan N.J.C."/>
            <person name="Forbes K.J."/>
        </authorList>
    </citation>
    <scope>NUCLEOTIDE SEQUENCE [LARGE SCALE GENOMIC DNA]</scope>
    <source>
        <strain evidence="18">NCTC 13004</strain>
    </source>
</reference>
<keyword evidence="11 15" id="KW-0067">ATP-binding</keyword>
<evidence type="ECO:0000256" key="3">
    <source>
        <dbReference type="ARBA" id="ARBA00005201"/>
    </source>
</evidence>
<dbReference type="PANTHER" id="PTHR22749:SF6">
    <property type="entry name" value="RIBOFLAVIN KINASE"/>
    <property type="match status" value="1"/>
</dbReference>
<comment type="catalytic activity">
    <reaction evidence="14 15">
        <text>FMN + ATP + H(+) = FAD + diphosphate</text>
        <dbReference type="Rhea" id="RHEA:17237"/>
        <dbReference type="ChEBI" id="CHEBI:15378"/>
        <dbReference type="ChEBI" id="CHEBI:30616"/>
        <dbReference type="ChEBI" id="CHEBI:33019"/>
        <dbReference type="ChEBI" id="CHEBI:57692"/>
        <dbReference type="ChEBI" id="CHEBI:58210"/>
        <dbReference type="EC" id="2.7.7.2"/>
    </reaction>
</comment>
<evidence type="ECO:0000313" key="18">
    <source>
        <dbReference type="Proteomes" id="UP000202031"/>
    </source>
</evidence>
<keyword evidence="9 15" id="KW-0418">Kinase</keyword>
<comment type="catalytic activity">
    <reaction evidence="13 15">
        <text>riboflavin + ATP = FMN + ADP + H(+)</text>
        <dbReference type="Rhea" id="RHEA:14357"/>
        <dbReference type="ChEBI" id="CHEBI:15378"/>
        <dbReference type="ChEBI" id="CHEBI:30616"/>
        <dbReference type="ChEBI" id="CHEBI:57986"/>
        <dbReference type="ChEBI" id="CHEBI:58210"/>
        <dbReference type="ChEBI" id="CHEBI:456216"/>
        <dbReference type="EC" id="2.7.1.26"/>
    </reaction>
</comment>
<evidence type="ECO:0000256" key="9">
    <source>
        <dbReference type="ARBA" id="ARBA00022777"/>
    </source>
</evidence>
<dbReference type="SMART" id="SM00904">
    <property type="entry name" value="Flavokinase"/>
    <property type="match status" value="1"/>
</dbReference>
<dbReference type="UniPathway" id="UPA00276">
    <property type="reaction ID" value="UER00406"/>
</dbReference>
<evidence type="ECO:0000259" key="16">
    <source>
        <dbReference type="SMART" id="SM00904"/>
    </source>
</evidence>
<keyword evidence="8 15" id="KW-0547">Nucleotide-binding</keyword>
<dbReference type="NCBIfam" id="TIGR00083">
    <property type="entry name" value="ribF"/>
    <property type="match status" value="1"/>
</dbReference>
<feature type="domain" description="Riboflavin kinase" evidence="16">
    <location>
        <begin position="153"/>
        <end position="275"/>
    </location>
</feature>
<keyword evidence="5 15" id="KW-0288">FMN</keyword>
<organism evidence="17 18">
    <name type="scientific">Campylobacter lanienae NCTC 13004</name>
    <dbReference type="NCBI Taxonomy" id="1031753"/>
    <lineage>
        <taxon>Bacteria</taxon>
        <taxon>Pseudomonadati</taxon>
        <taxon>Campylobacterota</taxon>
        <taxon>Epsilonproteobacteria</taxon>
        <taxon>Campylobacterales</taxon>
        <taxon>Campylobacteraceae</taxon>
        <taxon>Campylobacter</taxon>
    </lineage>
</organism>
<evidence type="ECO:0000256" key="7">
    <source>
        <dbReference type="ARBA" id="ARBA00022695"/>
    </source>
</evidence>
<evidence type="ECO:0000256" key="4">
    <source>
        <dbReference type="ARBA" id="ARBA00022630"/>
    </source>
</evidence>
<evidence type="ECO:0000256" key="2">
    <source>
        <dbReference type="ARBA" id="ARBA00004726"/>
    </source>
</evidence>
<dbReference type="GO" id="GO:0005524">
    <property type="term" value="F:ATP binding"/>
    <property type="evidence" value="ECO:0007669"/>
    <property type="project" value="UniProtKB-UniRule"/>
</dbReference>
<keyword evidence="6 15" id="KW-0808">Transferase</keyword>
<dbReference type="GO" id="GO:0003919">
    <property type="term" value="F:FMN adenylyltransferase activity"/>
    <property type="evidence" value="ECO:0007669"/>
    <property type="project" value="UniProtKB-UniRule"/>
</dbReference>
<dbReference type="GO" id="GO:0009398">
    <property type="term" value="P:FMN biosynthetic process"/>
    <property type="evidence" value="ECO:0007669"/>
    <property type="project" value="UniProtKB-UniRule"/>
</dbReference>
<evidence type="ECO:0000256" key="5">
    <source>
        <dbReference type="ARBA" id="ARBA00022643"/>
    </source>
</evidence>
<dbReference type="AlphaFoldDB" id="A0A1X9SN01"/>
<dbReference type="EC" id="2.7.7.2" evidence="15"/>
<dbReference type="PIRSF" id="PIRSF004491">
    <property type="entry name" value="FAD_Synth"/>
    <property type="match status" value="1"/>
</dbReference>
<dbReference type="Pfam" id="PF06574">
    <property type="entry name" value="FAD_syn"/>
    <property type="match status" value="2"/>
</dbReference>
<evidence type="ECO:0000313" key="17">
    <source>
        <dbReference type="EMBL" id="ARQ97616.1"/>
    </source>
</evidence>
<dbReference type="GO" id="GO:0006747">
    <property type="term" value="P:FAD biosynthetic process"/>
    <property type="evidence" value="ECO:0007669"/>
    <property type="project" value="UniProtKB-UniRule"/>
</dbReference>
<dbReference type="SUPFAM" id="SSF82114">
    <property type="entry name" value="Riboflavin kinase-like"/>
    <property type="match status" value="1"/>
</dbReference>
<evidence type="ECO:0000256" key="6">
    <source>
        <dbReference type="ARBA" id="ARBA00022679"/>
    </source>
</evidence>
<dbReference type="PANTHER" id="PTHR22749">
    <property type="entry name" value="RIBOFLAVIN KINASE/FMN ADENYLYLTRANSFERASE"/>
    <property type="match status" value="1"/>
</dbReference>
<dbReference type="Gene3D" id="2.40.30.30">
    <property type="entry name" value="Riboflavin kinase-like"/>
    <property type="match status" value="1"/>
</dbReference>
<comment type="pathway">
    <text evidence="2 15">Cofactor biosynthesis; FAD biosynthesis; FAD from FMN: step 1/1.</text>
</comment>
<comment type="pathway">
    <text evidence="3 15">Cofactor biosynthesis; FMN biosynthesis; FMN from riboflavin (ATP route): step 1/1.</text>
</comment>
<dbReference type="KEGG" id="clx:CLAN_0871"/>
<evidence type="ECO:0000256" key="11">
    <source>
        <dbReference type="ARBA" id="ARBA00022840"/>
    </source>
</evidence>
<keyword evidence="4 15" id="KW-0285">Flavoprotein</keyword>
<gene>
    <name evidence="17" type="primary">ribF</name>
    <name evidence="17" type="ORF">CLAN_0871</name>
</gene>
<keyword evidence="10 15" id="KW-0274">FAD</keyword>
<dbReference type="SUPFAM" id="SSF52374">
    <property type="entry name" value="Nucleotidylyl transferase"/>
    <property type="match status" value="1"/>
</dbReference>
<dbReference type="InterPro" id="IPR015865">
    <property type="entry name" value="Riboflavin_kinase_bac/euk"/>
</dbReference>
<dbReference type="Pfam" id="PF01687">
    <property type="entry name" value="Flavokinase"/>
    <property type="match status" value="1"/>
</dbReference>
<evidence type="ECO:0000256" key="15">
    <source>
        <dbReference type="PIRNR" id="PIRNR004491"/>
    </source>
</evidence>
<evidence type="ECO:0000256" key="12">
    <source>
        <dbReference type="ARBA" id="ARBA00023268"/>
    </source>
</evidence>
<dbReference type="NCBIfam" id="NF004162">
    <property type="entry name" value="PRK05627.1-5"/>
    <property type="match status" value="1"/>
</dbReference>
<dbReference type="Proteomes" id="UP000202031">
    <property type="component" value="Chromosome"/>
</dbReference>
<protein>
    <recommendedName>
        <fullName evidence="15">Riboflavin biosynthesis protein</fullName>
    </recommendedName>
    <domain>
        <recommendedName>
            <fullName evidence="15">Riboflavin kinase</fullName>
            <ecNumber evidence="15">2.7.1.26</ecNumber>
        </recommendedName>
        <alternativeName>
            <fullName evidence="15">Flavokinase</fullName>
        </alternativeName>
    </domain>
    <domain>
        <recommendedName>
            <fullName evidence="15">FMN adenylyltransferase</fullName>
            <ecNumber evidence="15">2.7.7.2</ecNumber>
        </recommendedName>
        <alternativeName>
            <fullName evidence="15">FAD pyrophosphorylase</fullName>
        </alternativeName>
        <alternativeName>
            <fullName evidence="15">FAD synthase</fullName>
        </alternativeName>
    </domain>
</protein>
<evidence type="ECO:0000256" key="10">
    <source>
        <dbReference type="ARBA" id="ARBA00022827"/>
    </source>
</evidence>
<evidence type="ECO:0000256" key="14">
    <source>
        <dbReference type="ARBA" id="ARBA00049494"/>
    </source>
</evidence>
<dbReference type="InterPro" id="IPR002606">
    <property type="entry name" value="Riboflavin_kinase_bac"/>
</dbReference>
<accession>A0A1X9SN01</accession>
<dbReference type="UniPathway" id="UPA00277">
    <property type="reaction ID" value="UER00407"/>
</dbReference>
<dbReference type="GO" id="GO:0009231">
    <property type="term" value="P:riboflavin biosynthetic process"/>
    <property type="evidence" value="ECO:0007669"/>
    <property type="project" value="InterPro"/>
</dbReference>
<comment type="function">
    <text evidence="1">Catalyzes the phosphorylation of riboflavin to FMN followed by the adenylation of FMN to FAD.</text>
</comment>
<evidence type="ECO:0000256" key="8">
    <source>
        <dbReference type="ARBA" id="ARBA00022741"/>
    </source>
</evidence>
<dbReference type="EC" id="2.7.1.26" evidence="15"/>
<reference evidence="18" key="1">
    <citation type="journal article" date="2017" name="Genome Biol. Evol.">
        <title>Comparative Genomic Analysis Identifies a Campylobacter Clade Deficient in Selenium Metabolism.</title>
        <authorList>
            <person name="Miller W.G."/>
            <person name="Yee E."/>
            <person name="Lopes B.S."/>
            <person name="Chapman M.H."/>
            <person name="Huynh S."/>
            <person name="Bono J.L."/>
            <person name="Parker C.T."/>
            <person name="Strachan N.J.C."/>
            <person name="Forbes K.J."/>
        </authorList>
    </citation>
    <scope>NUCLEOTIDE SEQUENCE [LARGE SCALE GENOMIC DNA]</scope>
    <source>
        <strain evidence="18">NCTC 13004</strain>
    </source>
</reference>
<evidence type="ECO:0000256" key="1">
    <source>
        <dbReference type="ARBA" id="ARBA00002121"/>
    </source>
</evidence>
<comment type="similarity">
    <text evidence="15">Belongs to the ribF family.</text>
</comment>
<dbReference type="Gene3D" id="3.40.50.620">
    <property type="entry name" value="HUPs"/>
    <property type="match status" value="1"/>
</dbReference>
<dbReference type="InterPro" id="IPR023465">
    <property type="entry name" value="Riboflavin_kinase_dom_sf"/>
</dbReference>
<name>A0A1X9SN01_9BACT</name>
<dbReference type="InterPro" id="IPR023468">
    <property type="entry name" value="Riboflavin_kinase"/>
</dbReference>